<comment type="caution">
    <text evidence="2">The sequence shown here is derived from an EMBL/GenBank/DDBJ whole genome shotgun (WGS) entry which is preliminary data.</text>
</comment>
<reference evidence="2 3" key="1">
    <citation type="journal article" date="2006" name="Int. J. Syst. Evol. Microbiol.">
        <title>Myroides pelagicus sp. nov., isolated from seawater in Thailand.</title>
        <authorList>
            <person name="Yoon J."/>
            <person name="Maneerat S."/>
            <person name="Kawai F."/>
            <person name="Yokota A."/>
        </authorList>
    </citation>
    <scope>NUCLEOTIDE SEQUENCE [LARGE SCALE GENOMIC DNA]</scope>
    <source>
        <strain evidence="2 3">SM1T</strain>
    </source>
</reference>
<accession>A0A7K1GKX8</accession>
<dbReference type="SUPFAM" id="SSF54593">
    <property type="entry name" value="Glyoxalase/Bleomycin resistance protein/Dihydroxybiphenyl dioxygenase"/>
    <property type="match status" value="1"/>
</dbReference>
<evidence type="ECO:0000313" key="2">
    <source>
        <dbReference type="EMBL" id="MTH29189.1"/>
    </source>
</evidence>
<protein>
    <submittedName>
        <fullName evidence="2">VOC family protein</fullName>
    </submittedName>
</protein>
<name>A0A7K1GKX8_9FLAO</name>
<dbReference type="InterPro" id="IPR004360">
    <property type="entry name" value="Glyas_Fos-R_dOase_dom"/>
</dbReference>
<dbReference type="AlphaFoldDB" id="A0A7K1GKX8"/>
<dbReference type="Proteomes" id="UP000488936">
    <property type="component" value="Unassembled WGS sequence"/>
</dbReference>
<dbReference type="PANTHER" id="PTHR33990:SF1">
    <property type="entry name" value="PROTEIN YJDN"/>
    <property type="match status" value="1"/>
</dbReference>
<dbReference type="CDD" id="cd06588">
    <property type="entry name" value="PhnB_like"/>
    <property type="match status" value="1"/>
</dbReference>
<dbReference type="RefSeq" id="WP_155035170.1">
    <property type="nucleotide sequence ID" value="NZ_JBHTIG010000050.1"/>
</dbReference>
<dbReference type="OrthoDB" id="9795306at2"/>
<proteinExistence type="predicted"/>
<feature type="domain" description="Glyoxalase/fosfomycin resistance/dioxygenase" evidence="1">
    <location>
        <begin position="12"/>
        <end position="136"/>
    </location>
</feature>
<dbReference type="Pfam" id="PF00903">
    <property type="entry name" value="Glyoxalase"/>
    <property type="match status" value="1"/>
</dbReference>
<dbReference type="PANTHER" id="PTHR33990">
    <property type="entry name" value="PROTEIN YJDN-RELATED"/>
    <property type="match status" value="1"/>
</dbReference>
<keyword evidence="3" id="KW-1185">Reference proteome</keyword>
<evidence type="ECO:0000259" key="1">
    <source>
        <dbReference type="Pfam" id="PF00903"/>
    </source>
</evidence>
<dbReference type="InterPro" id="IPR029068">
    <property type="entry name" value="Glyas_Bleomycin-R_OHBP_Dase"/>
</dbReference>
<organism evidence="2 3">
    <name type="scientific">Myroides pelagicus</name>
    <dbReference type="NCBI Taxonomy" id="270914"/>
    <lineage>
        <taxon>Bacteria</taxon>
        <taxon>Pseudomonadati</taxon>
        <taxon>Bacteroidota</taxon>
        <taxon>Flavobacteriia</taxon>
        <taxon>Flavobacteriales</taxon>
        <taxon>Flavobacteriaceae</taxon>
        <taxon>Myroides</taxon>
    </lineage>
</organism>
<sequence>MATTNTYLTFEGTCEQAFTFYRSVFGGEFTYIARFSDIPPSEEFFVEEGDKDKIMHVSLPIGQSVLMGSDNSCANPVKFIQGNNFSVSVIVQSKQEANDIFQGLSDGATIVMPLADMFWGDYYGMLVDKFGIQWMVNFSNEQ</sequence>
<gene>
    <name evidence="2" type="ORF">GJV77_04540</name>
</gene>
<dbReference type="EMBL" id="WMJY01000007">
    <property type="protein sequence ID" value="MTH29189.1"/>
    <property type="molecule type" value="Genomic_DNA"/>
</dbReference>
<evidence type="ECO:0000313" key="3">
    <source>
        <dbReference type="Proteomes" id="UP000488936"/>
    </source>
</evidence>
<dbReference type="InterPro" id="IPR028973">
    <property type="entry name" value="PhnB-like"/>
</dbReference>
<dbReference type="Gene3D" id="3.10.180.10">
    <property type="entry name" value="2,3-Dihydroxybiphenyl 1,2-Dioxygenase, domain 1"/>
    <property type="match status" value="1"/>
</dbReference>